<evidence type="ECO:0000313" key="4">
    <source>
        <dbReference type="EMBL" id="WAV91441.1"/>
    </source>
</evidence>
<evidence type="ECO:0000256" key="2">
    <source>
        <dbReference type="SAM" id="Phobius"/>
    </source>
</evidence>
<organism evidence="4">
    <name type="scientific">Oxalobacter aliiformigenes</name>
    <dbReference type="NCBI Taxonomy" id="2946593"/>
    <lineage>
        <taxon>Bacteria</taxon>
        <taxon>Pseudomonadati</taxon>
        <taxon>Pseudomonadota</taxon>
        <taxon>Betaproteobacteria</taxon>
        <taxon>Burkholderiales</taxon>
        <taxon>Oxalobacteraceae</taxon>
        <taxon>Oxalobacter</taxon>
    </lineage>
</organism>
<gene>
    <name evidence="4" type="ORF">NB646_01350</name>
</gene>
<reference evidence="4" key="1">
    <citation type="journal article" date="2022" name="Front. Microbiol.">
        <title>New perspectives on an old grouping: The genomic and phenotypic variability of Oxalobacter formigenes and the implications for calcium oxalate stone prevention.</title>
        <authorList>
            <person name="Chmiel J.A."/>
            <person name="Carr C."/>
            <person name="Stuivenberg G.A."/>
            <person name="Venema R."/>
            <person name="Chanyi R.M."/>
            <person name="Al K.F."/>
            <person name="Giguere D."/>
            <person name="Say H."/>
            <person name="Akouris P.P."/>
            <person name="Dominguez Romero S.A."/>
            <person name="Kwong A."/>
            <person name="Tai V."/>
            <person name="Koval S.F."/>
            <person name="Razvi H."/>
            <person name="Bjazevic J."/>
            <person name="Burton J.P."/>
        </authorList>
    </citation>
    <scope>NUCLEOTIDE SEQUENCE</scope>
    <source>
        <strain evidence="4">OxK</strain>
    </source>
</reference>
<proteinExistence type="predicted"/>
<dbReference type="EMBL" id="CP098251">
    <property type="protein sequence ID" value="WAV91441.1"/>
    <property type="molecule type" value="Genomic_DNA"/>
</dbReference>
<dbReference type="RefSeq" id="WP_269316056.1">
    <property type="nucleotide sequence ID" value="NZ_CP098251.1"/>
</dbReference>
<accession>A0A9E9NTL1</accession>
<dbReference type="Proteomes" id="UP001164819">
    <property type="component" value="Chromosome"/>
</dbReference>
<dbReference type="PANTHER" id="PTHR36698:SF2">
    <property type="entry name" value="MCE_MLAD DOMAIN-CONTAINING PROTEIN"/>
    <property type="match status" value="1"/>
</dbReference>
<evidence type="ECO:0000256" key="1">
    <source>
        <dbReference type="SAM" id="MobiDB-lite"/>
    </source>
</evidence>
<dbReference type="Pfam" id="PF02470">
    <property type="entry name" value="MlaD"/>
    <property type="match status" value="1"/>
</dbReference>
<name>A0A9E9NTL1_9BURK</name>
<sequence>MENKSHAFIAGLFTVCLVAAALFIVWFLNMDRTVRVPYMIATNQSIPGLNPQATVRFRGLDVGRVTRIGFNPEEPGEILIYFEVKDDTPMTKSTFATLTYQGVTGIASVELSDDGTNMEKLVTSPENPAEIPMRPSLLAELQLRGLQILKEVQSVSSQLAILFNDKNSKTMMDAFRNISRTAESWEKVPHQLEPTLHQLPQVTEDTRKMIQSITELSKDLKDLSQKANTFMSNDMNSDAIPRLESLTEDAKMTLYNLNKVLEQYKQRPSGLLFGAKGPAPGPGEPGFDPDGQ</sequence>
<keyword evidence="2" id="KW-1133">Transmembrane helix</keyword>
<evidence type="ECO:0000259" key="3">
    <source>
        <dbReference type="Pfam" id="PF02470"/>
    </source>
</evidence>
<protein>
    <submittedName>
        <fullName evidence="4">MlaD family protein</fullName>
    </submittedName>
</protein>
<dbReference type="AlphaFoldDB" id="A0A9E9NTL1"/>
<keyword evidence="2" id="KW-0472">Membrane</keyword>
<feature type="region of interest" description="Disordered" evidence="1">
    <location>
        <begin position="271"/>
        <end position="292"/>
    </location>
</feature>
<feature type="transmembrane region" description="Helical" evidence="2">
    <location>
        <begin position="6"/>
        <end position="28"/>
    </location>
</feature>
<dbReference type="PANTHER" id="PTHR36698">
    <property type="entry name" value="BLL5892 PROTEIN"/>
    <property type="match status" value="1"/>
</dbReference>
<keyword evidence="2" id="KW-0812">Transmembrane</keyword>
<feature type="domain" description="Mce/MlaD" evidence="3">
    <location>
        <begin position="44"/>
        <end position="112"/>
    </location>
</feature>
<dbReference type="InterPro" id="IPR003399">
    <property type="entry name" value="Mce/MlaD"/>
</dbReference>